<dbReference type="SUPFAM" id="SSF48498">
    <property type="entry name" value="Tetracyclin repressor-like, C-terminal domain"/>
    <property type="match status" value="1"/>
</dbReference>
<dbReference type="GO" id="GO:0003677">
    <property type="term" value="F:DNA binding"/>
    <property type="evidence" value="ECO:0007669"/>
    <property type="project" value="UniProtKB-UniRule"/>
</dbReference>
<evidence type="ECO:0000313" key="4">
    <source>
        <dbReference type="EMBL" id="QTA92306.1"/>
    </source>
</evidence>
<evidence type="ECO:0000256" key="2">
    <source>
        <dbReference type="PROSITE-ProRule" id="PRU00335"/>
    </source>
</evidence>
<dbReference type="Gene3D" id="1.10.357.10">
    <property type="entry name" value="Tetracycline Repressor, domain 2"/>
    <property type="match status" value="1"/>
</dbReference>
<gene>
    <name evidence="4" type="ORF">dnm_083840</name>
</gene>
<dbReference type="PANTHER" id="PTHR43479:SF11">
    <property type="entry name" value="ACREF_ENVCD OPERON REPRESSOR-RELATED"/>
    <property type="match status" value="1"/>
</dbReference>
<proteinExistence type="predicted"/>
<name>A0A975GSQ2_9BACT</name>
<dbReference type="SUPFAM" id="SSF46689">
    <property type="entry name" value="Homeodomain-like"/>
    <property type="match status" value="1"/>
</dbReference>
<dbReference type="Proteomes" id="UP000663722">
    <property type="component" value="Chromosome"/>
</dbReference>
<evidence type="ECO:0000313" key="5">
    <source>
        <dbReference type="Proteomes" id="UP000663722"/>
    </source>
</evidence>
<dbReference type="PROSITE" id="PS50977">
    <property type="entry name" value="HTH_TETR_2"/>
    <property type="match status" value="1"/>
</dbReference>
<feature type="domain" description="HTH tetR-type" evidence="3">
    <location>
        <begin position="1"/>
        <end position="61"/>
    </location>
</feature>
<sequence length="199" mass="22944">MSKKQIIIKAATRLFSEKGFKETSVAELSKVTGAAEGTIFHHFKTKEDIFLSILKNVKEGIIEEFEEYIHTRAFDNGLDMMEGVISFYLYLAGRMEEWFLLLHRHYPYELAMDNPVCREYLEGIYTCLVDIFEEAISRGQKDASIDNGVPSRKTAMIIFAMVNGLVWFKLHHLYEAGALYNELIASCHKILRESDECKK</sequence>
<keyword evidence="1 2" id="KW-0238">DNA-binding</keyword>
<dbReference type="InterPro" id="IPR009057">
    <property type="entry name" value="Homeodomain-like_sf"/>
</dbReference>
<organism evidence="4 5">
    <name type="scientific">Desulfonema magnum</name>
    <dbReference type="NCBI Taxonomy" id="45655"/>
    <lineage>
        <taxon>Bacteria</taxon>
        <taxon>Pseudomonadati</taxon>
        <taxon>Thermodesulfobacteriota</taxon>
        <taxon>Desulfobacteria</taxon>
        <taxon>Desulfobacterales</taxon>
        <taxon>Desulfococcaceae</taxon>
        <taxon>Desulfonema</taxon>
    </lineage>
</organism>
<dbReference type="InterPro" id="IPR023772">
    <property type="entry name" value="DNA-bd_HTH_TetR-type_CS"/>
</dbReference>
<protein>
    <submittedName>
        <fullName evidence="4">DNA-binding HTH domain-containing protein, TetR-type</fullName>
    </submittedName>
</protein>
<keyword evidence="5" id="KW-1185">Reference proteome</keyword>
<dbReference type="PANTHER" id="PTHR43479">
    <property type="entry name" value="ACREF/ENVCD OPERON REPRESSOR-RELATED"/>
    <property type="match status" value="1"/>
</dbReference>
<evidence type="ECO:0000259" key="3">
    <source>
        <dbReference type="PROSITE" id="PS50977"/>
    </source>
</evidence>
<evidence type="ECO:0000256" key="1">
    <source>
        <dbReference type="ARBA" id="ARBA00023125"/>
    </source>
</evidence>
<reference evidence="4" key="1">
    <citation type="journal article" date="2021" name="Microb. Physiol.">
        <title>Proteogenomic Insights into the Physiology of Marine, Sulfate-Reducing, Filamentous Desulfonema limicola and Desulfonema magnum.</title>
        <authorList>
            <person name="Schnaars V."/>
            <person name="Wohlbrand L."/>
            <person name="Scheve S."/>
            <person name="Hinrichs C."/>
            <person name="Reinhardt R."/>
            <person name="Rabus R."/>
        </authorList>
    </citation>
    <scope>NUCLEOTIDE SEQUENCE</scope>
    <source>
        <strain evidence="4">4be13</strain>
    </source>
</reference>
<dbReference type="PROSITE" id="PS01081">
    <property type="entry name" value="HTH_TETR_1"/>
    <property type="match status" value="1"/>
</dbReference>
<dbReference type="PRINTS" id="PR00455">
    <property type="entry name" value="HTHTETR"/>
</dbReference>
<dbReference type="RefSeq" id="WP_207679724.1">
    <property type="nucleotide sequence ID" value="NZ_CP061800.1"/>
</dbReference>
<dbReference type="EMBL" id="CP061800">
    <property type="protein sequence ID" value="QTA92306.1"/>
    <property type="molecule type" value="Genomic_DNA"/>
</dbReference>
<dbReference type="Gene3D" id="1.10.10.60">
    <property type="entry name" value="Homeodomain-like"/>
    <property type="match status" value="1"/>
</dbReference>
<feature type="DNA-binding region" description="H-T-H motif" evidence="2">
    <location>
        <begin position="24"/>
        <end position="43"/>
    </location>
</feature>
<dbReference type="InterPro" id="IPR050624">
    <property type="entry name" value="HTH-type_Tx_Regulator"/>
</dbReference>
<dbReference type="InterPro" id="IPR036271">
    <property type="entry name" value="Tet_transcr_reg_TetR-rel_C_sf"/>
</dbReference>
<dbReference type="InterPro" id="IPR001647">
    <property type="entry name" value="HTH_TetR"/>
</dbReference>
<accession>A0A975GSQ2</accession>
<dbReference type="Pfam" id="PF00440">
    <property type="entry name" value="TetR_N"/>
    <property type="match status" value="1"/>
</dbReference>
<dbReference type="AlphaFoldDB" id="A0A975GSQ2"/>
<dbReference type="KEGG" id="dmm:dnm_083840"/>